<dbReference type="InterPro" id="IPR009387">
    <property type="entry name" value="HigB-2"/>
</dbReference>
<evidence type="ECO:0000256" key="1">
    <source>
        <dbReference type="SAM" id="Coils"/>
    </source>
</evidence>
<protein>
    <submittedName>
        <fullName evidence="3">Cytotoxic translational repressor of toxin-antitoxin stability system</fullName>
    </submittedName>
</protein>
<keyword evidence="4" id="KW-1185">Reference proteome</keyword>
<dbReference type="AlphaFoldDB" id="A0A2T1GFP3"/>
<gene>
    <name evidence="3" type="ORF">C7B77_12140</name>
</gene>
<feature type="coiled-coil region" evidence="1">
    <location>
        <begin position="104"/>
        <end position="131"/>
    </location>
</feature>
<proteinExistence type="predicted"/>
<dbReference type="Pfam" id="PF06296">
    <property type="entry name" value="RelE"/>
    <property type="match status" value="1"/>
</dbReference>
<keyword evidence="2" id="KW-0812">Transmembrane</keyword>
<evidence type="ECO:0000256" key="2">
    <source>
        <dbReference type="SAM" id="Phobius"/>
    </source>
</evidence>
<dbReference type="OrthoDB" id="197283at2"/>
<accession>A0A2T1GFP3</accession>
<dbReference type="RefSeq" id="WP_106304720.1">
    <property type="nucleotide sequence ID" value="NZ_PVWO01000130.1"/>
</dbReference>
<dbReference type="Proteomes" id="UP000238937">
    <property type="component" value="Unassembled WGS sequence"/>
</dbReference>
<evidence type="ECO:0000313" key="3">
    <source>
        <dbReference type="EMBL" id="PSB56367.1"/>
    </source>
</evidence>
<name>A0A2T1GFP3_9CYAN</name>
<feature type="transmembrane region" description="Helical" evidence="2">
    <location>
        <begin position="78"/>
        <end position="95"/>
    </location>
</feature>
<reference evidence="3 4" key="1">
    <citation type="submission" date="2018-03" db="EMBL/GenBank/DDBJ databases">
        <title>The ancient ancestry and fast evolution of plastids.</title>
        <authorList>
            <person name="Moore K.R."/>
            <person name="Magnabosco C."/>
            <person name="Momper L."/>
            <person name="Gold D.A."/>
            <person name="Bosak T."/>
            <person name="Fournier G.P."/>
        </authorList>
    </citation>
    <scope>NUCLEOTIDE SEQUENCE [LARGE SCALE GENOMIC DNA]</scope>
    <source>
        <strain evidence="3 4">CCALA 037</strain>
    </source>
</reference>
<feature type="coiled-coil region" evidence="1">
    <location>
        <begin position="13"/>
        <end position="40"/>
    </location>
</feature>
<keyword evidence="1" id="KW-0175">Coiled coil</keyword>
<dbReference type="EMBL" id="PVWO01000130">
    <property type="protein sequence ID" value="PSB56367.1"/>
    <property type="molecule type" value="Genomic_DNA"/>
</dbReference>
<keyword evidence="2" id="KW-0472">Membrane</keyword>
<evidence type="ECO:0000313" key="4">
    <source>
        <dbReference type="Proteomes" id="UP000238937"/>
    </source>
</evidence>
<comment type="caution">
    <text evidence="3">The sequence shown here is derived from an EMBL/GenBank/DDBJ whole genome shotgun (WGS) entry which is preliminary data.</text>
</comment>
<keyword evidence="2" id="KW-1133">Transmembrane helix</keyword>
<organism evidence="3 4">
    <name type="scientific">Chamaesiphon polymorphus CCALA 037</name>
    <dbReference type="NCBI Taxonomy" id="2107692"/>
    <lineage>
        <taxon>Bacteria</taxon>
        <taxon>Bacillati</taxon>
        <taxon>Cyanobacteriota</taxon>
        <taxon>Cyanophyceae</taxon>
        <taxon>Gomontiellales</taxon>
        <taxon>Chamaesiphonaceae</taxon>
        <taxon>Chamaesiphon</taxon>
    </lineage>
</organism>
<sequence length="144" mass="16697">MQDRIPPIKIYESTSYKKELRKLNKRYRSIERDIKPLIEQLEAGETPGDRIVGNEYPVYKVRVPNSDTRKGKSSGYRVIYYMITLEAVLLTTIYAKSDRGNISNKEVEDIIGEYELEIDDLRENLSERETETIGTDSENIDTLS</sequence>